<evidence type="ECO:0000256" key="1">
    <source>
        <dbReference type="ARBA" id="ARBA00022729"/>
    </source>
</evidence>
<proteinExistence type="predicted"/>
<evidence type="ECO:0000313" key="4">
    <source>
        <dbReference type="EMBL" id="PQJ66123.1"/>
    </source>
</evidence>
<dbReference type="EMBL" id="MSCJ01000001">
    <property type="protein sequence ID" value="PQJ66123.1"/>
    <property type="molecule type" value="Genomic_DNA"/>
</dbReference>
<dbReference type="GO" id="GO:0004222">
    <property type="term" value="F:metalloendopeptidase activity"/>
    <property type="evidence" value="ECO:0007669"/>
    <property type="project" value="TreeGrafter"/>
</dbReference>
<organism evidence="4 5">
    <name type="scientific">Photobacterium angustum</name>
    <dbReference type="NCBI Taxonomy" id="661"/>
    <lineage>
        <taxon>Bacteria</taxon>
        <taxon>Pseudomonadati</taxon>
        <taxon>Pseudomonadota</taxon>
        <taxon>Gammaproteobacteria</taxon>
        <taxon>Vibrionales</taxon>
        <taxon>Vibrionaceae</taxon>
        <taxon>Photobacterium</taxon>
    </lineage>
</organism>
<dbReference type="Proteomes" id="UP000238730">
    <property type="component" value="Unassembled WGS sequence"/>
</dbReference>
<keyword evidence="2" id="KW-0175">Coiled coil</keyword>
<sequence length="327" mass="36536">MMFNLKSLTTKLRNSNKKTLLANSFRYLALFLLCGALTYSTHAMFELYVSAQNSHQQVSKLQNQALELSASLSEETALNKTLNETIEQKKQALKILNQRIDDMENVLGLREKNKDLDLQKRVNTAAINSAVKATLFQLIPNGEPTPNVQLTSGFGARVHPITKQRKRHDGLDFAAKRGTPIYAPADAVIEKVNSSQHGYGNQLILNHAMGFVSTYSHMSKFNVKAGQFVNKGELIGWTGNSGLSTGPHLHYEIHFLGKPLNPRPFVDWDIKNFDTIFKKEPNVQWTSLLNTVGSMVEMQVQLASKNHEATFETVNQAKSNPKQANTP</sequence>
<accession>A0A2S7VWH4</accession>
<dbReference type="CDD" id="cd12797">
    <property type="entry name" value="M23_peptidase"/>
    <property type="match status" value="1"/>
</dbReference>
<dbReference type="InterPro" id="IPR016047">
    <property type="entry name" value="M23ase_b-sheet_dom"/>
</dbReference>
<dbReference type="PANTHER" id="PTHR21666">
    <property type="entry name" value="PEPTIDASE-RELATED"/>
    <property type="match status" value="1"/>
</dbReference>
<dbReference type="AlphaFoldDB" id="A0A2S7VWH4"/>
<feature type="domain" description="M23ase beta-sheet core" evidence="3">
    <location>
        <begin position="167"/>
        <end position="262"/>
    </location>
</feature>
<gene>
    <name evidence="4" type="ORF">BTO08_01110</name>
</gene>
<dbReference type="PANTHER" id="PTHR21666:SF289">
    <property type="entry name" value="L-ALA--D-GLU ENDOPEPTIDASE"/>
    <property type="match status" value="1"/>
</dbReference>
<dbReference type="InterPro" id="IPR050570">
    <property type="entry name" value="Cell_wall_metabolism_enzyme"/>
</dbReference>
<dbReference type="OrthoDB" id="9805070at2"/>
<comment type="caution">
    <text evidence="4">The sequence shown here is derived from an EMBL/GenBank/DDBJ whole genome shotgun (WGS) entry which is preliminary data.</text>
</comment>
<evidence type="ECO:0000259" key="3">
    <source>
        <dbReference type="Pfam" id="PF01551"/>
    </source>
</evidence>
<dbReference type="FunFam" id="2.70.70.10:FF:000006">
    <property type="entry name" value="M23 family peptidase"/>
    <property type="match status" value="1"/>
</dbReference>
<dbReference type="RefSeq" id="WP_105059557.1">
    <property type="nucleotide sequence ID" value="NZ_MSCJ01000001.1"/>
</dbReference>
<evidence type="ECO:0000313" key="5">
    <source>
        <dbReference type="Proteomes" id="UP000238730"/>
    </source>
</evidence>
<feature type="coiled-coil region" evidence="2">
    <location>
        <begin position="72"/>
        <end position="106"/>
    </location>
</feature>
<dbReference type="InterPro" id="IPR011055">
    <property type="entry name" value="Dup_hybrid_motif"/>
</dbReference>
<reference evidence="4 5" key="1">
    <citation type="submission" date="2016-12" db="EMBL/GenBank/DDBJ databases">
        <title>Diversity of luminous bacteria.</title>
        <authorList>
            <person name="Yoshizawa S."/>
            <person name="Kogure K."/>
        </authorList>
    </citation>
    <scope>NUCLEOTIDE SEQUENCE [LARGE SCALE GENOMIC DNA]</scope>
    <source>
        <strain evidence="4 5">LC1-200</strain>
    </source>
</reference>
<keyword evidence="1" id="KW-0732">Signal</keyword>
<dbReference type="Gene3D" id="2.70.70.10">
    <property type="entry name" value="Glucose Permease (Domain IIA)"/>
    <property type="match status" value="1"/>
</dbReference>
<dbReference type="Pfam" id="PF01551">
    <property type="entry name" value="Peptidase_M23"/>
    <property type="match status" value="1"/>
</dbReference>
<name>A0A2S7VWH4_PHOAN</name>
<dbReference type="SUPFAM" id="SSF51261">
    <property type="entry name" value="Duplicated hybrid motif"/>
    <property type="match status" value="1"/>
</dbReference>
<protein>
    <submittedName>
        <fullName evidence="4">Peptidase M23</fullName>
    </submittedName>
</protein>
<evidence type="ECO:0000256" key="2">
    <source>
        <dbReference type="SAM" id="Coils"/>
    </source>
</evidence>